<reference evidence="1 2" key="1">
    <citation type="submission" date="2018-05" db="EMBL/GenBank/DDBJ databases">
        <title>Genomic Encyclopedia of Type Strains, Phase IV (KMG-IV): sequencing the most valuable type-strain genomes for metagenomic binning, comparative biology and taxonomic classification.</title>
        <authorList>
            <person name="Goeker M."/>
        </authorList>
    </citation>
    <scope>NUCLEOTIDE SEQUENCE [LARGE SCALE GENOMIC DNA]</scope>
    <source>
        <strain evidence="1 2">DSM 14263</strain>
    </source>
</reference>
<dbReference type="OrthoDB" id="5955795at2"/>
<sequence>MSNRVNHQEIVKKILDAKAVDFQAIGKTVAELGPAASLADEPWDVFCGTMRTFIRLYVLDTPGGFGEIERLAGLRNVAGELER</sequence>
<name>A0A316IK26_9GAMM</name>
<evidence type="ECO:0000313" key="2">
    <source>
        <dbReference type="Proteomes" id="UP000245812"/>
    </source>
</evidence>
<dbReference type="EMBL" id="QGHC01000001">
    <property type="protein sequence ID" value="PWK92864.1"/>
    <property type="molecule type" value="Genomic_DNA"/>
</dbReference>
<dbReference type="AlphaFoldDB" id="A0A316IK26"/>
<comment type="caution">
    <text evidence="1">The sequence shown here is derived from an EMBL/GenBank/DDBJ whole genome shotgun (WGS) entry which is preliminary data.</text>
</comment>
<gene>
    <name evidence="1" type="ORF">C7456_101202</name>
</gene>
<keyword evidence="2" id="KW-1185">Reference proteome</keyword>
<evidence type="ECO:0000313" key="1">
    <source>
        <dbReference type="EMBL" id="PWK92864.1"/>
    </source>
</evidence>
<dbReference type="Proteomes" id="UP000245812">
    <property type="component" value="Unassembled WGS sequence"/>
</dbReference>
<dbReference type="RefSeq" id="WP_139942876.1">
    <property type="nucleotide sequence ID" value="NZ_MSZV01000045.1"/>
</dbReference>
<proteinExistence type="predicted"/>
<accession>A0A316IK26</accession>
<organism evidence="1 2">
    <name type="scientific">Fulvimonas soli</name>
    <dbReference type="NCBI Taxonomy" id="155197"/>
    <lineage>
        <taxon>Bacteria</taxon>
        <taxon>Pseudomonadati</taxon>
        <taxon>Pseudomonadota</taxon>
        <taxon>Gammaproteobacteria</taxon>
        <taxon>Lysobacterales</taxon>
        <taxon>Rhodanobacteraceae</taxon>
        <taxon>Fulvimonas</taxon>
    </lineage>
</organism>
<protein>
    <submittedName>
        <fullName evidence="1">Uncharacterized protein</fullName>
    </submittedName>
</protein>